<keyword evidence="4" id="KW-1185">Reference proteome</keyword>
<dbReference type="OrthoDB" id="9948435at2759"/>
<reference evidence="3" key="1">
    <citation type="journal article" date="2023" name="DNA Res.">
        <title>Chromosome-level genome assembly of Phrynocephalus forsythii using third-generation DNA sequencing and Hi-C analysis.</title>
        <authorList>
            <person name="Qi Y."/>
            <person name="Zhao W."/>
            <person name="Zhao Y."/>
            <person name="Niu C."/>
            <person name="Cao S."/>
            <person name="Zhang Y."/>
        </authorList>
    </citation>
    <scope>NUCLEOTIDE SEQUENCE</scope>
    <source>
        <tissue evidence="3">Muscle</tissue>
    </source>
</reference>
<proteinExistence type="predicted"/>
<evidence type="ECO:0000256" key="1">
    <source>
        <dbReference type="PROSITE-ProRule" id="PRU00176"/>
    </source>
</evidence>
<protein>
    <recommendedName>
        <fullName evidence="2">RRM domain-containing protein</fullName>
    </recommendedName>
</protein>
<sequence>MATAQAAKPERTIVVCGIPDGLLGEDIMADILMIHFQKSKNKGGDVEEVAYPTTTKGVAYITFEDKRVAENVLRRGEHKLEDKRLDKGYPLKVSPYGQSVFTCVTCILSLSPLGEKYNLEDLVQELKKNLPNLSFGPLLPDGHIHVQGPFSAVRSLQDKLVSKAKHLVLEQNVRKKERGPGWSGLSSEPGANFVSDTNEEIRTVVVDTDIYHYMEKFKKKVCQRVLGKYGVSSHASTDGEVTIIHLCRDSTKPGPSQVEDARNAIERLSAELHGSLRKERLSQKELTRVERKKQEQACELVSALFPNVLIRPYSTHIDVIGSSSDIYEFTQEFLQRMNKMTQNSQKEPWR</sequence>
<gene>
    <name evidence="3" type="ORF">JRQ81_001711</name>
</gene>
<dbReference type="Proteomes" id="UP001142489">
    <property type="component" value="Unassembled WGS sequence"/>
</dbReference>
<evidence type="ECO:0000313" key="3">
    <source>
        <dbReference type="EMBL" id="KAJ7345761.1"/>
    </source>
</evidence>
<dbReference type="GO" id="GO:0003723">
    <property type="term" value="F:RNA binding"/>
    <property type="evidence" value="ECO:0007669"/>
    <property type="project" value="UniProtKB-UniRule"/>
</dbReference>
<dbReference type="InterPro" id="IPR012677">
    <property type="entry name" value="Nucleotide-bd_a/b_plait_sf"/>
</dbReference>
<organism evidence="3 4">
    <name type="scientific">Phrynocephalus forsythii</name>
    <dbReference type="NCBI Taxonomy" id="171643"/>
    <lineage>
        <taxon>Eukaryota</taxon>
        <taxon>Metazoa</taxon>
        <taxon>Chordata</taxon>
        <taxon>Craniata</taxon>
        <taxon>Vertebrata</taxon>
        <taxon>Euteleostomi</taxon>
        <taxon>Lepidosauria</taxon>
        <taxon>Squamata</taxon>
        <taxon>Bifurcata</taxon>
        <taxon>Unidentata</taxon>
        <taxon>Episquamata</taxon>
        <taxon>Toxicofera</taxon>
        <taxon>Iguania</taxon>
        <taxon>Acrodonta</taxon>
        <taxon>Agamidae</taxon>
        <taxon>Agaminae</taxon>
        <taxon>Phrynocephalus</taxon>
    </lineage>
</organism>
<dbReference type="CDD" id="cd12546">
    <property type="entry name" value="RRM_RBM43"/>
    <property type="match status" value="1"/>
</dbReference>
<dbReference type="InterPro" id="IPR000504">
    <property type="entry name" value="RRM_dom"/>
</dbReference>
<accession>A0A9Q0YAU7</accession>
<dbReference type="SUPFAM" id="SSF54928">
    <property type="entry name" value="RNA-binding domain, RBD"/>
    <property type="match status" value="1"/>
</dbReference>
<dbReference type="Pfam" id="PF07292">
    <property type="entry name" value="NID"/>
    <property type="match status" value="1"/>
</dbReference>
<evidence type="ECO:0000313" key="4">
    <source>
        <dbReference type="Proteomes" id="UP001142489"/>
    </source>
</evidence>
<feature type="domain" description="RRM" evidence="2">
    <location>
        <begin position="11"/>
        <end position="98"/>
    </location>
</feature>
<dbReference type="Gene3D" id="3.30.70.330">
    <property type="match status" value="1"/>
</dbReference>
<dbReference type="PANTHER" id="PTHR15225">
    <property type="entry name" value="INTERFERON-INDUCED PROTEIN 35/NMI N-MYC/STAT INTERACTING PROTEIN"/>
    <property type="match status" value="1"/>
</dbReference>
<comment type="caution">
    <text evidence="3">The sequence shown here is derived from an EMBL/GenBank/DDBJ whole genome shotgun (WGS) entry which is preliminary data.</text>
</comment>
<dbReference type="PROSITE" id="PS50102">
    <property type="entry name" value="RRM"/>
    <property type="match status" value="1"/>
</dbReference>
<name>A0A9Q0YAU7_9SAUR</name>
<dbReference type="InterPro" id="IPR035979">
    <property type="entry name" value="RBD_domain_sf"/>
</dbReference>
<dbReference type="EMBL" id="JAPFRF010000001">
    <property type="protein sequence ID" value="KAJ7345761.1"/>
    <property type="molecule type" value="Genomic_DNA"/>
</dbReference>
<dbReference type="InterPro" id="IPR009909">
    <property type="entry name" value="Nmi/IFP35_dom"/>
</dbReference>
<dbReference type="PANTHER" id="PTHR15225:SF8">
    <property type="entry name" value="RNA-BINDING PROTEIN 43"/>
    <property type="match status" value="1"/>
</dbReference>
<evidence type="ECO:0000259" key="2">
    <source>
        <dbReference type="PROSITE" id="PS50102"/>
    </source>
</evidence>
<keyword evidence="1" id="KW-0694">RNA-binding</keyword>
<dbReference type="AlphaFoldDB" id="A0A9Q0YAU7"/>